<keyword evidence="1" id="KW-1133">Transmembrane helix</keyword>
<protein>
    <submittedName>
        <fullName evidence="2">Uncharacterized protein</fullName>
    </submittedName>
</protein>
<feature type="transmembrane region" description="Helical" evidence="1">
    <location>
        <begin position="46"/>
        <end position="69"/>
    </location>
</feature>
<sequence>MSRLFDIGLMLFLLIILYRITLLNKERKRLKAALEQKPGDEEAGKYRFFLLFRLSMYVLWGLIFFYYVYFFLVG</sequence>
<gene>
    <name evidence="2" type="ORF">IX84_12555</name>
</gene>
<keyword evidence="3" id="KW-1185">Reference proteome</keyword>
<comment type="caution">
    <text evidence="2">The sequence shown here is derived from an EMBL/GenBank/DDBJ whole genome shotgun (WGS) entry which is preliminary data.</text>
</comment>
<dbReference type="EMBL" id="JPOS01000029">
    <property type="protein sequence ID" value="KGE87946.1"/>
    <property type="molecule type" value="Genomic_DNA"/>
</dbReference>
<organism evidence="2 3">
    <name type="scientific">Phaeodactylibacter xiamenensis</name>
    <dbReference type="NCBI Taxonomy" id="1524460"/>
    <lineage>
        <taxon>Bacteria</taxon>
        <taxon>Pseudomonadati</taxon>
        <taxon>Bacteroidota</taxon>
        <taxon>Saprospiria</taxon>
        <taxon>Saprospirales</taxon>
        <taxon>Haliscomenobacteraceae</taxon>
        <taxon>Phaeodactylibacter</taxon>
    </lineage>
</organism>
<dbReference type="STRING" id="1524460.IX84_12555"/>
<reference evidence="2 3" key="1">
    <citation type="journal article" date="2014" name="Int. J. Syst. Evol. Microbiol.">
        <title>Phaeodactylibacter xiamenensis gen. nov., sp. nov., a member of the family Saprospiraceae isolated from the marine alga Phaeodactylum tricornutum.</title>
        <authorList>
            <person name="Chen Z.Jr."/>
            <person name="Lei X."/>
            <person name="Lai Q."/>
            <person name="Li Y."/>
            <person name="Zhang B."/>
            <person name="Zhang J."/>
            <person name="Zhang H."/>
            <person name="Yang L."/>
            <person name="Zheng W."/>
            <person name="Tian Y."/>
            <person name="Yu Z."/>
            <person name="Xu H.Jr."/>
            <person name="Zheng T."/>
        </authorList>
    </citation>
    <scope>NUCLEOTIDE SEQUENCE [LARGE SCALE GENOMIC DNA]</scope>
    <source>
        <strain evidence="2 3">KD52</strain>
    </source>
</reference>
<accession>A0A098S774</accession>
<dbReference type="AlphaFoldDB" id="A0A098S774"/>
<keyword evidence="1" id="KW-0472">Membrane</keyword>
<keyword evidence="1" id="KW-0812">Transmembrane</keyword>
<name>A0A098S774_9BACT</name>
<evidence type="ECO:0000313" key="2">
    <source>
        <dbReference type="EMBL" id="KGE87946.1"/>
    </source>
</evidence>
<dbReference type="RefSeq" id="WP_044220624.1">
    <property type="nucleotide sequence ID" value="NZ_JBKAGJ010000012.1"/>
</dbReference>
<dbReference type="Proteomes" id="UP000029736">
    <property type="component" value="Unassembled WGS sequence"/>
</dbReference>
<evidence type="ECO:0000256" key="1">
    <source>
        <dbReference type="SAM" id="Phobius"/>
    </source>
</evidence>
<feature type="transmembrane region" description="Helical" evidence="1">
    <location>
        <begin position="6"/>
        <end position="25"/>
    </location>
</feature>
<proteinExistence type="predicted"/>
<evidence type="ECO:0000313" key="3">
    <source>
        <dbReference type="Proteomes" id="UP000029736"/>
    </source>
</evidence>